<evidence type="ECO:0000259" key="2">
    <source>
        <dbReference type="Pfam" id="PF08765"/>
    </source>
</evidence>
<dbReference type="SUPFAM" id="SSF46689">
    <property type="entry name" value="Homeodomain-like"/>
    <property type="match status" value="1"/>
</dbReference>
<proteinExistence type="predicted"/>
<dbReference type="InterPro" id="IPR014875">
    <property type="entry name" value="Mor_transcription_activator"/>
</dbReference>
<organism evidence="3 4">
    <name type="scientific">Shewanella khirikhana</name>
    <dbReference type="NCBI Taxonomy" id="1965282"/>
    <lineage>
        <taxon>Bacteria</taxon>
        <taxon>Pseudomonadati</taxon>
        <taxon>Pseudomonadota</taxon>
        <taxon>Gammaproteobacteria</taxon>
        <taxon>Alteromonadales</taxon>
        <taxon>Shewanellaceae</taxon>
        <taxon>Shewanella</taxon>
    </lineage>
</organism>
<dbReference type="Proteomes" id="UP000278437">
    <property type="component" value="Chromosome"/>
</dbReference>
<evidence type="ECO:0000313" key="3">
    <source>
        <dbReference type="EMBL" id="AZQ10141.1"/>
    </source>
</evidence>
<keyword evidence="1" id="KW-0472">Membrane</keyword>
<dbReference type="PANTHER" id="PTHR37812">
    <property type="entry name" value="MU-LIKE PROPHAGE FLUMU PROTEIN C"/>
    <property type="match status" value="1"/>
</dbReference>
<dbReference type="InterPro" id="IPR009057">
    <property type="entry name" value="Homeodomain-like_sf"/>
</dbReference>
<keyword evidence="4" id="KW-1185">Reference proteome</keyword>
<feature type="domain" description="Mor transcription activator" evidence="2">
    <location>
        <begin position="74"/>
        <end position="175"/>
    </location>
</feature>
<sequence>MTVGSPMPYTENTSQLRGVFLSSVLVFIILTVTAMANSTPAKHAANEENGDFFGFDNVSLEDVERLAEDEESQRWPEAMRQIYAMFKHELERHGADTKIAIAMLNRICREFGGVQLYLPRGRQLEAEIMNLSIWHEFKGDNVEELSRKYDKSMQHIYRVVAKMRKREVKHRQPDLF</sequence>
<gene>
    <name evidence="3" type="ORF">STH12_01005</name>
</gene>
<protein>
    <submittedName>
        <fullName evidence="3">Mor transcription activator family protein</fullName>
    </submittedName>
</protein>
<dbReference type="Gene3D" id="1.10.10.60">
    <property type="entry name" value="Homeodomain-like"/>
    <property type="match status" value="2"/>
</dbReference>
<accession>A0ABM7D192</accession>
<feature type="transmembrane region" description="Helical" evidence="1">
    <location>
        <begin position="16"/>
        <end position="36"/>
    </location>
</feature>
<evidence type="ECO:0000256" key="1">
    <source>
        <dbReference type="SAM" id="Phobius"/>
    </source>
</evidence>
<name>A0ABM7D192_9GAMM</name>
<dbReference type="Pfam" id="PF08765">
    <property type="entry name" value="Mor"/>
    <property type="match status" value="1"/>
</dbReference>
<dbReference type="InterPro" id="IPR052411">
    <property type="entry name" value="c-mor_Regulatory_Protein"/>
</dbReference>
<dbReference type="EMBL" id="CP020373">
    <property type="protein sequence ID" value="AZQ10141.1"/>
    <property type="molecule type" value="Genomic_DNA"/>
</dbReference>
<keyword evidence="1" id="KW-1133">Transmembrane helix</keyword>
<dbReference type="PANTHER" id="PTHR37812:SF1">
    <property type="entry name" value="MU-LIKE PROPHAGE FLUMU PROTEIN C"/>
    <property type="match status" value="1"/>
</dbReference>
<reference evidence="4" key="1">
    <citation type="submission" date="2017-03" db="EMBL/GenBank/DDBJ databases">
        <title>Full genome sequence of a non-lethal Shewanella isolate that potentiates virulence of Vibio parahaemolyticus causing acute hepatopancreatic necrosis disease (AHPND) in shrimp.</title>
        <authorList>
            <person name="Prachumwat A."/>
            <person name="Sritunyalucksana K."/>
        </authorList>
    </citation>
    <scope>NUCLEOTIDE SEQUENCE [LARGE SCALE GENOMIC DNA]</scope>
    <source>
        <strain evidence="4">TH2012</strain>
    </source>
</reference>
<keyword evidence="1" id="KW-0812">Transmembrane</keyword>
<evidence type="ECO:0000313" key="4">
    <source>
        <dbReference type="Proteomes" id="UP000278437"/>
    </source>
</evidence>